<evidence type="ECO:0000256" key="1">
    <source>
        <dbReference type="ARBA" id="ARBA00022723"/>
    </source>
</evidence>
<comment type="caution">
    <text evidence="7">The sequence shown here is derived from an EMBL/GenBank/DDBJ whole genome shotgun (WGS) entry which is preliminary data.</text>
</comment>
<feature type="compositionally biased region" description="Low complexity" evidence="5">
    <location>
        <begin position="444"/>
        <end position="467"/>
    </location>
</feature>
<keyword evidence="8" id="KW-1185">Reference proteome</keyword>
<feature type="compositionally biased region" description="Low complexity" evidence="5">
    <location>
        <begin position="100"/>
        <end position="110"/>
    </location>
</feature>
<dbReference type="OrthoDB" id="5863171at2759"/>
<keyword evidence="1" id="KW-0479">Metal-binding</keyword>
<keyword evidence="3" id="KW-0862">Zinc</keyword>
<keyword evidence="2 4" id="KW-0863">Zinc-finger</keyword>
<evidence type="ECO:0000313" key="8">
    <source>
        <dbReference type="Proteomes" id="UP000748756"/>
    </source>
</evidence>
<feature type="compositionally biased region" description="Low complexity" evidence="5">
    <location>
        <begin position="695"/>
        <end position="709"/>
    </location>
</feature>
<feature type="compositionally biased region" description="Acidic residues" evidence="5">
    <location>
        <begin position="251"/>
        <end position="260"/>
    </location>
</feature>
<dbReference type="SUPFAM" id="SSF57903">
    <property type="entry name" value="FYVE/PHD zinc finger"/>
    <property type="match status" value="1"/>
</dbReference>
<dbReference type="InterPro" id="IPR011011">
    <property type="entry name" value="Znf_FYVE_PHD"/>
</dbReference>
<dbReference type="SMART" id="SM00249">
    <property type="entry name" value="PHD"/>
    <property type="match status" value="1"/>
</dbReference>
<dbReference type="AlphaFoldDB" id="A0A9P5RCY0"/>
<dbReference type="Proteomes" id="UP000748756">
    <property type="component" value="Unassembled WGS sequence"/>
</dbReference>
<evidence type="ECO:0000259" key="6">
    <source>
        <dbReference type="PROSITE" id="PS50016"/>
    </source>
</evidence>
<feature type="region of interest" description="Disordered" evidence="5">
    <location>
        <begin position="146"/>
        <end position="165"/>
    </location>
</feature>
<feature type="region of interest" description="Disordered" evidence="5">
    <location>
        <begin position="237"/>
        <end position="262"/>
    </location>
</feature>
<protein>
    <recommendedName>
        <fullName evidence="6">PHD-type domain-containing protein</fullName>
    </recommendedName>
</protein>
<dbReference type="InterPro" id="IPR013083">
    <property type="entry name" value="Znf_RING/FYVE/PHD"/>
</dbReference>
<evidence type="ECO:0000256" key="4">
    <source>
        <dbReference type="PROSITE-ProRule" id="PRU00146"/>
    </source>
</evidence>
<feature type="domain" description="PHD-type" evidence="6">
    <location>
        <begin position="612"/>
        <end position="668"/>
    </location>
</feature>
<feature type="region of interest" description="Disordered" evidence="5">
    <location>
        <begin position="435"/>
        <end position="471"/>
    </location>
</feature>
<dbReference type="EMBL" id="JAAAUQ010002014">
    <property type="protein sequence ID" value="KAF9129191.1"/>
    <property type="molecule type" value="Genomic_DNA"/>
</dbReference>
<dbReference type="Pfam" id="PF00628">
    <property type="entry name" value="PHD"/>
    <property type="match status" value="1"/>
</dbReference>
<organism evidence="7 8">
    <name type="scientific">Linnemannia schmuckeri</name>
    <dbReference type="NCBI Taxonomy" id="64567"/>
    <lineage>
        <taxon>Eukaryota</taxon>
        <taxon>Fungi</taxon>
        <taxon>Fungi incertae sedis</taxon>
        <taxon>Mucoromycota</taxon>
        <taxon>Mortierellomycotina</taxon>
        <taxon>Mortierellomycetes</taxon>
        <taxon>Mortierellales</taxon>
        <taxon>Mortierellaceae</taxon>
        <taxon>Linnemannia</taxon>
    </lineage>
</organism>
<feature type="compositionally biased region" description="Low complexity" evidence="5">
    <location>
        <begin position="14"/>
        <end position="45"/>
    </location>
</feature>
<feature type="region of interest" description="Disordered" evidence="5">
    <location>
        <begin position="685"/>
        <end position="730"/>
    </location>
</feature>
<feature type="compositionally biased region" description="Basic and acidic residues" evidence="5">
    <location>
        <begin position="303"/>
        <end position="312"/>
    </location>
</feature>
<evidence type="ECO:0000256" key="3">
    <source>
        <dbReference type="ARBA" id="ARBA00022833"/>
    </source>
</evidence>
<dbReference type="InterPro" id="IPR019787">
    <property type="entry name" value="Znf_PHD-finger"/>
</dbReference>
<sequence length="730" mass="80173">MSLHDTINPWANISPSSQVPSPSHHNTTSATTIATTTTTTSSSATEQLSTPAVVYSNSTQPIISFDGNIQPKNVINDVFLSSTMLYDDVELYLNDSSASSFDSDSDSGFSTPSQHDDDHPSCFSTPMTPMSPFMENDTEDHPLYTTEEDVQESSSREESKDIKPVDDAANMVIDMKRPMFIPVSICDARDLAATASLPTPPECNIRKHSYDFLRNSDAFLLGGISSTKRRRIDILSADFETPASPPASNAGDDEVAELSDAESSASYFMARRRSLFQMRNVRHLTPTSPSMPEIVCFAPPTHEEYDYHPELDHSDDEEEEEEDEEEENKAVNGSFEQQIDMTEEMVGCGMPSDLFVVEADQESGHNTYLSEDNYSSSSDDDAEFSYHSENEMHIDAMSSSDDSDSDVSDVEDYQFPIRRRGTWHGPSLEDIEKATAKPTKAETQVVKKVSQQQQQPKQPKQPKQQKQQKTKEILVEGKPVVVPKVAIVAPAPVLVPTSAPPPVAETPVVVTSVVPAAPSKKASSTATSESKVSKAQSPTLFQMLTKANIDWCRYCGTTEGVNWRPGPWGKRTLCNKHGCDFKGYGFACKLPRLDLTSYTHETVDQRIRPVLQHFCHGCQSQESTSGNKMLRCEGCPKAFHQACHGDSPISDEVASSDKPWFCDESCRENVKKKRVCVELPKKRLPLMSTPKPLTSSAAAGSAAETLSSSPSTGRPRGVRASISGDSSRSK</sequence>
<reference evidence="7" key="1">
    <citation type="journal article" date="2020" name="Fungal Divers.">
        <title>Resolving the Mortierellaceae phylogeny through synthesis of multi-gene phylogenetics and phylogenomics.</title>
        <authorList>
            <person name="Vandepol N."/>
            <person name="Liber J."/>
            <person name="Desiro A."/>
            <person name="Na H."/>
            <person name="Kennedy M."/>
            <person name="Barry K."/>
            <person name="Grigoriev I.V."/>
            <person name="Miller A.N."/>
            <person name="O'Donnell K."/>
            <person name="Stajich J.E."/>
            <person name="Bonito G."/>
        </authorList>
    </citation>
    <scope>NUCLEOTIDE SEQUENCE</scope>
    <source>
        <strain evidence="7">NRRL 6426</strain>
    </source>
</reference>
<dbReference type="Gene3D" id="3.30.40.10">
    <property type="entry name" value="Zinc/RING finger domain, C3HC4 (zinc finger)"/>
    <property type="match status" value="1"/>
</dbReference>
<dbReference type="PROSITE" id="PS50016">
    <property type="entry name" value="ZF_PHD_2"/>
    <property type="match status" value="1"/>
</dbReference>
<feature type="region of interest" description="Disordered" evidence="5">
    <location>
        <begin position="303"/>
        <end position="337"/>
    </location>
</feature>
<dbReference type="InterPro" id="IPR001965">
    <property type="entry name" value="Znf_PHD"/>
</dbReference>
<feature type="compositionally biased region" description="Acidic residues" evidence="5">
    <location>
        <begin position="313"/>
        <end position="327"/>
    </location>
</feature>
<proteinExistence type="predicted"/>
<feature type="compositionally biased region" description="Basic and acidic residues" evidence="5">
    <location>
        <begin position="154"/>
        <end position="165"/>
    </location>
</feature>
<dbReference type="GO" id="GO:0008270">
    <property type="term" value="F:zinc ion binding"/>
    <property type="evidence" value="ECO:0007669"/>
    <property type="project" value="UniProtKB-KW"/>
</dbReference>
<evidence type="ECO:0000256" key="5">
    <source>
        <dbReference type="SAM" id="MobiDB-lite"/>
    </source>
</evidence>
<evidence type="ECO:0000256" key="2">
    <source>
        <dbReference type="ARBA" id="ARBA00022771"/>
    </source>
</evidence>
<accession>A0A9P5RCY0</accession>
<name>A0A9P5RCY0_9FUNG</name>
<feature type="region of interest" description="Disordered" evidence="5">
    <location>
        <begin position="1"/>
        <end position="48"/>
    </location>
</feature>
<feature type="region of interest" description="Disordered" evidence="5">
    <location>
        <begin position="100"/>
        <end position="140"/>
    </location>
</feature>
<evidence type="ECO:0000313" key="7">
    <source>
        <dbReference type="EMBL" id="KAF9129191.1"/>
    </source>
</evidence>
<gene>
    <name evidence="7" type="ORF">BG015_004231</name>
</gene>